<protein>
    <submittedName>
        <fullName evidence="3">PAS fold domain protein</fullName>
    </submittedName>
</protein>
<dbReference type="SUPFAM" id="SSF55785">
    <property type="entry name" value="PYP-like sensor domain (PAS domain)"/>
    <property type="match status" value="1"/>
</dbReference>
<evidence type="ECO:0000259" key="2">
    <source>
        <dbReference type="PROSITE" id="PS50113"/>
    </source>
</evidence>
<dbReference type="InterPro" id="IPR013767">
    <property type="entry name" value="PAS_fold"/>
</dbReference>
<accession>T1A529</accession>
<dbReference type="Gene3D" id="3.30.450.20">
    <property type="entry name" value="PAS domain"/>
    <property type="match status" value="1"/>
</dbReference>
<dbReference type="PROSITE" id="PS50112">
    <property type="entry name" value="PAS"/>
    <property type="match status" value="1"/>
</dbReference>
<evidence type="ECO:0000259" key="1">
    <source>
        <dbReference type="PROSITE" id="PS50112"/>
    </source>
</evidence>
<dbReference type="NCBIfam" id="TIGR00229">
    <property type="entry name" value="sensory_box"/>
    <property type="match status" value="1"/>
</dbReference>
<dbReference type="AlphaFoldDB" id="T1A529"/>
<dbReference type="PANTHER" id="PTHR44757:SF2">
    <property type="entry name" value="BIOFILM ARCHITECTURE MAINTENANCE PROTEIN MBAA"/>
    <property type="match status" value="1"/>
</dbReference>
<reference evidence="3" key="1">
    <citation type="submission" date="2013-08" db="EMBL/GenBank/DDBJ databases">
        <authorList>
            <person name="Mendez C."/>
            <person name="Richter M."/>
            <person name="Ferrer M."/>
            <person name="Sanchez J."/>
        </authorList>
    </citation>
    <scope>NUCLEOTIDE SEQUENCE</scope>
</reference>
<dbReference type="PANTHER" id="PTHR44757">
    <property type="entry name" value="DIGUANYLATE CYCLASE DGCP"/>
    <property type="match status" value="1"/>
</dbReference>
<name>T1A529_9ZZZZ</name>
<gene>
    <name evidence="3" type="ORF">B1A_12866</name>
</gene>
<feature type="domain" description="PAC" evidence="2">
    <location>
        <begin position="162"/>
        <end position="215"/>
    </location>
</feature>
<dbReference type="InterPro" id="IPR052155">
    <property type="entry name" value="Biofilm_reg_signaling"/>
</dbReference>
<comment type="caution">
    <text evidence="3">The sequence shown here is derived from an EMBL/GenBank/DDBJ whole genome shotgun (WGS) entry which is preliminary data.</text>
</comment>
<dbReference type="InterPro" id="IPR000014">
    <property type="entry name" value="PAS"/>
</dbReference>
<proteinExistence type="predicted"/>
<dbReference type="InterPro" id="IPR035965">
    <property type="entry name" value="PAS-like_dom_sf"/>
</dbReference>
<sequence>QILGLDRAALIGRKLRDVAPGTKALIQAAKASKGDDVTAEWPLFVAGPDGSRIRTHVTVGALRKAGTQQFALRIRSTPTARSRGTFGSSMDQSYLQALFDHSPEAIVVLDRASRILAANPRFQTLFGYDAEEVLGQDIDTLIVPESLRAEALGLNRTALTGMDAEHQTLRRRKDGSVLPVSILAAPIVHDNHVVAFYSIYRDLSPLQDIAARLEQTQARLDVVSVRRRSRCSFWMSPQRLPLSPAKPWKRRDWPRRNSWVTARTTCSRSSRTYSLRSARR</sequence>
<dbReference type="Pfam" id="PF00989">
    <property type="entry name" value="PAS"/>
    <property type="match status" value="1"/>
</dbReference>
<dbReference type="CDD" id="cd00130">
    <property type="entry name" value="PAS"/>
    <property type="match status" value="1"/>
</dbReference>
<evidence type="ECO:0000313" key="3">
    <source>
        <dbReference type="EMBL" id="EQD52057.1"/>
    </source>
</evidence>
<dbReference type="InterPro" id="IPR000700">
    <property type="entry name" value="PAS-assoc_C"/>
</dbReference>
<dbReference type="EMBL" id="AUZX01009383">
    <property type="protein sequence ID" value="EQD52057.1"/>
    <property type="molecule type" value="Genomic_DNA"/>
</dbReference>
<dbReference type="SMART" id="SM00091">
    <property type="entry name" value="PAS"/>
    <property type="match status" value="1"/>
</dbReference>
<feature type="domain" description="PAS" evidence="1">
    <location>
        <begin position="91"/>
        <end position="146"/>
    </location>
</feature>
<dbReference type="GO" id="GO:0006355">
    <property type="term" value="P:regulation of DNA-templated transcription"/>
    <property type="evidence" value="ECO:0007669"/>
    <property type="project" value="InterPro"/>
</dbReference>
<reference evidence="3" key="2">
    <citation type="journal article" date="2014" name="ISME J.">
        <title>Microbial stratification in low pH oxic and suboxic macroscopic growths along an acid mine drainage.</title>
        <authorList>
            <person name="Mendez-Garcia C."/>
            <person name="Mesa V."/>
            <person name="Sprenger R.R."/>
            <person name="Richter M."/>
            <person name="Diez M.S."/>
            <person name="Solano J."/>
            <person name="Bargiela R."/>
            <person name="Golyshina O.V."/>
            <person name="Manteca A."/>
            <person name="Ramos J.L."/>
            <person name="Gallego J.R."/>
            <person name="Llorente I."/>
            <person name="Martins Dos Santos V.A."/>
            <person name="Jensen O.N."/>
            <person name="Pelaez A.I."/>
            <person name="Sanchez J."/>
            <person name="Ferrer M."/>
        </authorList>
    </citation>
    <scope>NUCLEOTIDE SEQUENCE</scope>
</reference>
<dbReference type="PROSITE" id="PS50113">
    <property type="entry name" value="PAC"/>
    <property type="match status" value="1"/>
</dbReference>
<organism evidence="3">
    <name type="scientific">mine drainage metagenome</name>
    <dbReference type="NCBI Taxonomy" id="410659"/>
    <lineage>
        <taxon>unclassified sequences</taxon>
        <taxon>metagenomes</taxon>
        <taxon>ecological metagenomes</taxon>
    </lineage>
</organism>
<feature type="non-terminal residue" evidence="3">
    <location>
        <position position="1"/>
    </location>
</feature>